<accession>A0A7S3TRT3</accession>
<protein>
    <submittedName>
        <fullName evidence="1">Uncharacterized protein</fullName>
    </submittedName>
</protein>
<dbReference type="EMBL" id="HBIR01055421">
    <property type="protein sequence ID" value="CAE0592252.1"/>
    <property type="molecule type" value="Transcribed_RNA"/>
</dbReference>
<organism evidence="1">
    <name type="scientific">Emiliania huxleyi</name>
    <name type="common">Coccolithophore</name>
    <name type="synonym">Pontosphaera huxleyi</name>
    <dbReference type="NCBI Taxonomy" id="2903"/>
    <lineage>
        <taxon>Eukaryota</taxon>
        <taxon>Haptista</taxon>
        <taxon>Haptophyta</taxon>
        <taxon>Prymnesiophyceae</taxon>
        <taxon>Isochrysidales</taxon>
        <taxon>Noelaerhabdaceae</taxon>
        <taxon>Emiliania</taxon>
    </lineage>
</organism>
<name>A0A7S3TRT3_EMIHU</name>
<reference evidence="1" key="1">
    <citation type="submission" date="2021-01" db="EMBL/GenBank/DDBJ databases">
        <authorList>
            <person name="Corre E."/>
            <person name="Pelletier E."/>
            <person name="Niang G."/>
            <person name="Scheremetjew M."/>
            <person name="Finn R."/>
            <person name="Kale V."/>
            <person name="Holt S."/>
            <person name="Cochrane G."/>
            <person name="Meng A."/>
            <person name="Brown T."/>
            <person name="Cohen L."/>
        </authorList>
    </citation>
    <scope>NUCLEOTIDE SEQUENCE</scope>
    <source>
        <strain evidence="1">379</strain>
    </source>
</reference>
<evidence type="ECO:0000313" key="1">
    <source>
        <dbReference type="EMBL" id="CAE0592252.1"/>
    </source>
</evidence>
<dbReference type="AlphaFoldDB" id="A0A7S3TRT3"/>
<gene>
    <name evidence="1" type="ORF">EHUX00137_LOCUS43151</name>
</gene>
<sequence length="112" mass="12415">MVRVTPAPRTSTQSLIGRRRVPALPWKTRFESLKSNSALPFSSDTTGSCDPFEPKSRASSRLERQLLAWSTHATHACTRAPTCKPFSLHFSIRSRFTSAQPSRKRSAISGLA</sequence>
<proteinExistence type="predicted"/>